<evidence type="ECO:0000313" key="3">
    <source>
        <dbReference type="EMBL" id="KAK2153996.1"/>
    </source>
</evidence>
<feature type="region of interest" description="Disordered" evidence="1">
    <location>
        <begin position="69"/>
        <end position="107"/>
    </location>
</feature>
<dbReference type="Proteomes" id="UP001208570">
    <property type="component" value="Unassembled WGS sequence"/>
</dbReference>
<evidence type="ECO:0000313" key="4">
    <source>
        <dbReference type="Proteomes" id="UP001208570"/>
    </source>
</evidence>
<organism evidence="3 4">
    <name type="scientific">Paralvinella palmiformis</name>
    <dbReference type="NCBI Taxonomy" id="53620"/>
    <lineage>
        <taxon>Eukaryota</taxon>
        <taxon>Metazoa</taxon>
        <taxon>Spiralia</taxon>
        <taxon>Lophotrochozoa</taxon>
        <taxon>Annelida</taxon>
        <taxon>Polychaeta</taxon>
        <taxon>Sedentaria</taxon>
        <taxon>Canalipalpata</taxon>
        <taxon>Terebellida</taxon>
        <taxon>Terebelliformia</taxon>
        <taxon>Alvinellidae</taxon>
        <taxon>Paralvinella</taxon>
    </lineage>
</organism>
<evidence type="ECO:0000256" key="2">
    <source>
        <dbReference type="SAM" id="SignalP"/>
    </source>
</evidence>
<dbReference type="AlphaFoldDB" id="A0AAD9JJR9"/>
<proteinExistence type="predicted"/>
<gene>
    <name evidence="3" type="ORF">LSH36_279g00054</name>
</gene>
<evidence type="ECO:0000256" key="1">
    <source>
        <dbReference type="SAM" id="MobiDB-lite"/>
    </source>
</evidence>
<keyword evidence="4" id="KW-1185">Reference proteome</keyword>
<sequence length="149" mass="15855">MSVKMFISLLQGLATVLAVSANIISEPTPLESTSLTRTTNTDVKQTASMSTILESASYVTKDNDKTWPVTSSINPISPGTSTDPMTSSREDGTSNPQERSSTALIRSSDVTSYASITTMVSTSTGKRTNNQAHAHIHGCTRTVFGSHKV</sequence>
<accession>A0AAD9JJR9</accession>
<feature type="chain" id="PRO_5041983516" evidence="2">
    <location>
        <begin position="22"/>
        <end position="149"/>
    </location>
</feature>
<protein>
    <submittedName>
        <fullName evidence="3">Uncharacterized protein</fullName>
    </submittedName>
</protein>
<name>A0AAD9JJR9_9ANNE</name>
<comment type="caution">
    <text evidence="3">The sequence shown here is derived from an EMBL/GenBank/DDBJ whole genome shotgun (WGS) entry which is preliminary data.</text>
</comment>
<keyword evidence="2" id="KW-0732">Signal</keyword>
<reference evidence="3" key="1">
    <citation type="journal article" date="2023" name="Mol. Biol. Evol.">
        <title>Third-Generation Sequencing Reveals the Adaptive Role of the Epigenome in Three Deep-Sea Polychaetes.</title>
        <authorList>
            <person name="Perez M."/>
            <person name="Aroh O."/>
            <person name="Sun Y."/>
            <person name="Lan Y."/>
            <person name="Juniper S.K."/>
            <person name="Young C.R."/>
            <person name="Angers B."/>
            <person name="Qian P.Y."/>
        </authorList>
    </citation>
    <scope>NUCLEOTIDE SEQUENCE</scope>
    <source>
        <strain evidence="3">P08H-3</strain>
    </source>
</reference>
<dbReference type="EMBL" id="JAODUP010000279">
    <property type="protein sequence ID" value="KAK2153996.1"/>
    <property type="molecule type" value="Genomic_DNA"/>
</dbReference>
<feature type="signal peptide" evidence="2">
    <location>
        <begin position="1"/>
        <end position="21"/>
    </location>
</feature>